<accession>A0ABY0V4Y5</accession>
<sequence>MKISSATTRRATRWTNTETTWDEFTSRLAVPKRTSETTREYQEMSRDQQSSVKDVGGFVAGHLKDGVRRNGSVLSRSMLTLDVDQPEPDFWSMFTILYNNRAVLYSTHSHTAERPRLRLIVPLSRDVSEDEYPAVGRMIANTLGIHQFDSTTYQAPRLMYWPSCPSDGDYVYETQDGPLLNPDTVLGQYEDWQDMRQWPRADSEPQPRAVLSEMEDPTLKTGVVGAFCRAYTMEQAIEKFLPTVYEPTGMSDRYTYTQGETTGGLIVYEHKRAYSHHATDPAAGRALNAFDLVRIHLYGHLDNETDPSTPVSELPSHEKMCLLATSDEKVQEQLDEDRAVVAEREFTDLEPDTHGGNTTTTTDSDRGWVKQLELTKNGAPKDTVSNYTLILENDPRLQGLAYNQMSESIIISNPKILPWKPMTGTWSDTDEAHLRVWVQKRYGIYSQSKLHDALIAVATSRAYHPVRDYLTGLPEWDHTPRLDTLLIKYLGAEDTVYVREATRKTLVAAVARVLHPGTKFDNVLILNGPQGIGKSYIFNRLGGKFFSDSLTISDMRDKTGAEKTRDAWILELGELAGMRKMDAETVKSFITRTHDKYRPAYGRNVETHARECIIVGTTNNEDGFLRDVTGNRRFWPVMVTGETTRKPWDLTGSEIGQVWAEAAYYCAQGEKLYLTGEAARLAGKAQAGSMETDDREGMVRAYLETPLPADWDERDLFERRSYLSLKSAEQHGQRRTVVSNIEIWCECLERKAADFTTGESYRIASIMSRIEGWERGSAKDRLRIPLYGRQRVYRRVER</sequence>
<keyword evidence="3" id="KW-1185">Reference proteome</keyword>
<dbReference type="InterPro" id="IPR007936">
    <property type="entry name" value="VapE-like_dom"/>
</dbReference>
<reference evidence="2 3" key="1">
    <citation type="submission" date="2016-10" db="EMBL/GenBank/DDBJ databases">
        <authorList>
            <person name="Varghese N."/>
            <person name="Submissions S."/>
        </authorList>
    </citation>
    <scope>NUCLEOTIDE SEQUENCE [LARGE SCALE GENOMIC DNA]</scope>
    <source>
        <strain evidence="2 3">DSM 9169</strain>
    </source>
</reference>
<evidence type="ECO:0000259" key="1">
    <source>
        <dbReference type="Pfam" id="PF05272"/>
    </source>
</evidence>
<dbReference type="PANTHER" id="PTHR34985">
    <property type="entry name" value="SLR0554 PROTEIN"/>
    <property type="match status" value="1"/>
</dbReference>
<dbReference type="Proteomes" id="UP000198976">
    <property type="component" value="Chromosome I"/>
</dbReference>
<proteinExistence type="predicted"/>
<protein>
    <submittedName>
        <fullName evidence="2">Predicted P-loop ATPase and inactivated derivatives</fullName>
    </submittedName>
</protein>
<dbReference type="PANTHER" id="PTHR34985:SF1">
    <property type="entry name" value="SLR0554 PROTEIN"/>
    <property type="match status" value="1"/>
</dbReference>
<dbReference type="InterPro" id="IPR027417">
    <property type="entry name" value="P-loop_NTPase"/>
</dbReference>
<feature type="domain" description="Virulence-associated protein E-like" evidence="1">
    <location>
        <begin position="472"/>
        <end position="687"/>
    </location>
</feature>
<evidence type="ECO:0000313" key="2">
    <source>
        <dbReference type="EMBL" id="SDT85796.1"/>
    </source>
</evidence>
<evidence type="ECO:0000313" key="3">
    <source>
        <dbReference type="Proteomes" id="UP000198976"/>
    </source>
</evidence>
<dbReference type="EMBL" id="LT629792">
    <property type="protein sequence ID" value="SDT85796.1"/>
    <property type="molecule type" value="Genomic_DNA"/>
</dbReference>
<dbReference type="SUPFAM" id="SSF52540">
    <property type="entry name" value="P-loop containing nucleoside triphosphate hydrolases"/>
    <property type="match status" value="1"/>
</dbReference>
<gene>
    <name evidence="2" type="ORF">SAMN04489714_0162</name>
</gene>
<name>A0ABY0V4Y5_9ACTO</name>
<organism evidence="2 3">
    <name type="scientific">Schaalia radingae</name>
    <dbReference type="NCBI Taxonomy" id="131110"/>
    <lineage>
        <taxon>Bacteria</taxon>
        <taxon>Bacillati</taxon>
        <taxon>Actinomycetota</taxon>
        <taxon>Actinomycetes</taxon>
        <taxon>Actinomycetales</taxon>
        <taxon>Actinomycetaceae</taxon>
        <taxon>Schaalia</taxon>
    </lineage>
</organism>
<dbReference type="Pfam" id="PF05272">
    <property type="entry name" value="VapE-like_dom"/>
    <property type="match status" value="1"/>
</dbReference>
<dbReference type="RefSeq" id="WP_092648110.1">
    <property type="nucleotide sequence ID" value="NZ_LT629792.1"/>
</dbReference>